<evidence type="ECO:0000256" key="6">
    <source>
        <dbReference type="ARBA" id="ARBA00022833"/>
    </source>
</evidence>
<keyword evidence="4 7" id="KW-0255">Endonuclease</keyword>
<evidence type="ECO:0000256" key="2">
    <source>
        <dbReference type="ARBA" id="ARBA00022722"/>
    </source>
</evidence>
<feature type="binding site" evidence="7">
    <location>
        <position position="102"/>
    </location>
    <ligand>
        <name>Zn(2+)</name>
        <dbReference type="ChEBI" id="CHEBI:29105"/>
        <note>catalytic</note>
    </ligand>
</feature>
<sequence length="132" mass="15029">MNGSLSITNLTRNKKLSQSALFTRIKNKTVGKRFSVCLIFAGKARMRALNRVYRKKSYVPNVLAFRLAESDGEVFICPEIAAREARREGVLPSARISYLFIHGLLHLKGETHSATMTQSERRLCKFFRLPEP</sequence>
<dbReference type="GO" id="GO:0008270">
    <property type="term" value="F:zinc ion binding"/>
    <property type="evidence" value="ECO:0007669"/>
    <property type="project" value="UniProtKB-UniRule"/>
</dbReference>
<evidence type="ECO:0000313" key="8">
    <source>
        <dbReference type="EMBL" id="OHA34438.1"/>
    </source>
</evidence>
<comment type="cofactor">
    <cofactor evidence="7">
        <name>Zn(2+)</name>
        <dbReference type="ChEBI" id="CHEBI:29105"/>
    </cofactor>
    <text evidence="7">Binds 1 zinc ion.</text>
</comment>
<feature type="binding site" evidence="7">
    <location>
        <position position="106"/>
    </location>
    <ligand>
        <name>Zn(2+)</name>
        <dbReference type="ChEBI" id="CHEBI:29105"/>
        <note>catalytic</note>
    </ligand>
</feature>
<keyword evidence="5 7" id="KW-0378">Hydrolase</keyword>
<dbReference type="InterPro" id="IPR002036">
    <property type="entry name" value="YbeY"/>
</dbReference>
<dbReference type="GO" id="GO:0006364">
    <property type="term" value="P:rRNA processing"/>
    <property type="evidence" value="ECO:0007669"/>
    <property type="project" value="UniProtKB-UniRule"/>
</dbReference>
<dbReference type="GO" id="GO:0005737">
    <property type="term" value="C:cytoplasm"/>
    <property type="evidence" value="ECO:0007669"/>
    <property type="project" value="UniProtKB-SubCell"/>
</dbReference>
<keyword evidence="6 7" id="KW-0862">Zinc</keyword>
<evidence type="ECO:0000256" key="1">
    <source>
        <dbReference type="ARBA" id="ARBA00010875"/>
    </source>
</evidence>
<evidence type="ECO:0000313" key="9">
    <source>
        <dbReference type="Proteomes" id="UP000177797"/>
    </source>
</evidence>
<dbReference type="HAMAP" id="MF_00009">
    <property type="entry name" value="Endoribonucl_YbeY"/>
    <property type="match status" value="1"/>
</dbReference>
<dbReference type="Pfam" id="PF02130">
    <property type="entry name" value="YbeY"/>
    <property type="match status" value="1"/>
</dbReference>
<keyword evidence="7" id="KW-0963">Cytoplasm</keyword>
<dbReference type="InterPro" id="IPR023091">
    <property type="entry name" value="MetalPrtase_cat_dom_sf_prd"/>
</dbReference>
<accession>A0A1G2NEC4</accession>
<comment type="function">
    <text evidence="7">Single strand-specific metallo-endoribonuclease involved in late-stage 70S ribosome quality control and in maturation of the 3' terminus of the 16S rRNA.</text>
</comment>
<dbReference type="NCBIfam" id="TIGR00043">
    <property type="entry name" value="rRNA maturation RNase YbeY"/>
    <property type="match status" value="1"/>
</dbReference>
<comment type="caution">
    <text evidence="8">The sequence shown here is derived from an EMBL/GenBank/DDBJ whole genome shotgun (WGS) entry which is preliminary data.</text>
</comment>
<proteinExistence type="inferred from homology"/>
<name>A0A1G2NEC4_9BACT</name>
<dbReference type="GO" id="GO:0004222">
    <property type="term" value="F:metalloendopeptidase activity"/>
    <property type="evidence" value="ECO:0007669"/>
    <property type="project" value="InterPro"/>
</dbReference>
<dbReference type="EMBL" id="MHSA01000012">
    <property type="protein sequence ID" value="OHA34438.1"/>
    <property type="molecule type" value="Genomic_DNA"/>
</dbReference>
<dbReference type="AlphaFoldDB" id="A0A1G2NEC4"/>
<gene>
    <name evidence="7" type="primary">ybeY</name>
    <name evidence="8" type="ORF">A2938_01160</name>
</gene>
<dbReference type="GO" id="GO:0004521">
    <property type="term" value="F:RNA endonuclease activity"/>
    <property type="evidence" value="ECO:0007669"/>
    <property type="project" value="UniProtKB-UniRule"/>
</dbReference>
<keyword evidence="7" id="KW-0698">rRNA processing</keyword>
<dbReference type="EC" id="3.1.-.-" evidence="7"/>
<organism evidence="8 9">
    <name type="scientific">Candidatus Taylorbacteria bacterium RIFCSPLOWO2_01_FULL_48_100</name>
    <dbReference type="NCBI Taxonomy" id="1802322"/>
    <lineage>
        <taxon>Bacteria</taxon>
        <taxon>Candidatus Tayloriibacteriota</taxon>
    </lineage>
</organism>
<feature type="binding site" evidence="7">
    <location>
        <position position="112"/>
    </location>
    <ligand>
        <name>Zn(2+)</name>
        <dbReference type="ChEBI" id="CHEBI:29105"/>
        <note>catalytic</note>
    </ligand>
</feature>
<keyword evidence="3 7" id="KW-0479">Metal-binding</keyword>
<reference evidence="8 9" key="1">
    <citation type="journal article" date="2016" name="Nat. Commun.">
        <title>Thousands of microbial genomes shed light on interconnected biogeochemical processes in an aquifer system.</title>
        <authorList>
            <person name="Anantharaman K."/>
            <person name="Brown C.T."/>
            <person name="Hug L.A."/>
            <person name="Sharon I."/>
            <person name="Castelle C.J."/>
            <person name="Probst A.J."/>
            <person name="Thomas B.C."/>
            <person name="Singh A."/>
            <person name="Wilkins M.J."/>
            <person name="Karaoz U."/>
            <person name="Brodie E.L."/>
            <person name="Williams K.H."/>
            <person name="Hubbard S.S."/>
            <person name="Banfield J.F."/>
        </authorList>
    </citation>
    <scope>NUCLEOTIDE SEQUENCE [LARGE SCALE GENOMIC DNA]</scope>
</reference>
<dbReference type="SUPFAM" id="SSF55486">
    <property type="entry name" value="Metalloproteases ('zincins'), catalytic domain"/>
    <property type="match status" value="1"/>
</dbReference>
<protein>
    <recommendedName>
        <fullName evidence="7">Endoribonuclease YbeY</fullName>
        <ecNumber evidence="7">3.1.-.-</ecNumber>
    </recommendedName>
</protein>
<evidence type="ECO:0000256" key="5">
    <source>
        <dbReference type="ARBA" id="ARBA00022801"/>
    </source>
</evidence>
<evidence type="ECO:0000256" key="7">
    <source>
        <dbReference type="HAMAP-Rule" id="MF_00009"/>
    </source>
</evidence>
<evidence type="ECO:0000256" key="4">
    <source>
        <dbReference type="ARBA" id="ARBA00022759"/>
    </source>
</evidence>
<keyword evidence="7" id="KW-0690">Ribosome biogenesis</keyword>
<evidence type="ECO:0000256" key="3">
    <source>
        <dbReference type="ARBA" id="ARBA00022723"/>
    </source>
</evidence>
<comment type="similarity">
    <text evidence="1 7">Belongs to the endoribonuclease YbeY family.</text>
</comment>
<keyword evidence="2 7" id="KW-0540">Nuclease</keyword>
<dbReference type="Proteomes" id="UP000177797">
    <property type="component" value="Unassembled WGS sequence"/>
</dbReference>
<comment type="subcellular location">
    <subcellularLocation>
        <location evidence="7">Cytoplasm</location>
    </subcellularLocation>
</comment>
<dbReference type="Gene3D" id="3.40.390.30">
    <property type="entry name" value="Metalloproteases ('zincins'), catalytic domain"/>
    <property type="match status" value="1"/>
</dbReference>